<protein>
    <recommendedName>
        <fullName evidence="6">tRNA (cytidine(34)-2'-O)-methyltransferase</fullName>
        <ecNumber evidence="6">2.1.1.207</ecNumber>
    </recommendedName>
    <alternativeName>
        <fullName evidence="6">tRNA (cytidine/uridine-2'-O-)-methyltransferase TrmL</fullName>
    </alternativeName>
</protein>
<organism evidence="9 10">
    <name type="scientific">Cocleimonas flava</name>
    <dbReference type="NCBI Taxonomy" id="634765"/>
    <lineage>
        <taxon>Bacteria</taxon>
        <taxon>Pseudomonadati</taxon>
        <taxon>Pseudomonadota</taxon>
        <taxon>Gammaproteobacteria</taxon>
        <taxon>Thiotrichales</taxon>
        <taxon>Thiotrichaceae</taxon>
        <taxon>Cocleimonas</taxon>
    </lineage>
</organism>
<keyword evidence="2 6" id="KW-0489">Methyltransferase</keyword>
<dbReference type="InterPro" id="IPR029028">
    <property type="entry name" value="Alpha/beta_knot_MTases"/>
</dbReference>
<dbReference type="EMBL" id="SMFQ01000002">
    <property type="protein sequence ID" value="TCJ88953.1"/>
    <property type="molecule type" value="Genomic_DNA"/>
</dbReference>
<comment type="subcellular location">
    <subcellularLocation>
        <location evidence="6">Cytoplasm</location>
    </subcellularLocation>
</comment>
<evidence type="ECO:0000313" key="10">
    <source>
        <dbReference type="Proteomes" id="UP000294887"/>
    </source>
</evidence>
<accession>A0A4R1F524</accession>
<dbReference type="Proteomes" id="UP000294887">
    <property type="component" value="Unassembled WGS sequence"/>
</dbReference>
<keyword evidence="1 6" id="KW-0963">Cytoplasm</keyword>
<dbReference type="GO" id="GO:0003723">
    <property type="term" value="F:RNA binding"/>
    <property type="evidence" value="ECO:0007669"/>
    <property type="project" value="InterPro"/>
</dbReference>
<dbReference type="PIRSF" id="PIRSF029256">
    <property type="entry name" value="SpoU_TrmH_prd"/>
    <property type="match status" value="1"/>
</dbReference>
<evidence type="ECO:0000256" key="1">
    <source>
        <dbReference type="ARBA" id="ARBA00022490"/>
    </source>
</evidence>
<comment type="subunit">
    <text evidence="6">Homodimer.</text>
</comment>
<dbReference type="CDD" id="cd18094">
    <property type="entry name" value="SpoU-like_TrmL"/>
    <property type="match status" value="1"/>
</dbReference>
<dbReference type="InterPro" id="IPR029026">
    <property type="entry name" value="tRNA_m1G_MTases_N"/>
</dbReference>
<evidence type="ECO:0000313" key="9">
    <source>
        <dbReference type="EMBL" id="TCJ88953.1"/>
    </source>
</evidence>
<comment type="function">
    <text evidence="6">Methylates the ribose at the nucleotide 34 wobble position in the two leucyl isoacceptors tRNA(Leu)(CmAA) and tRNA(Leu)(cmnm5UmAA). Catalyzes the methyl transfer from S-adenosyl-L-methionine to the 2'-OH of the wobble nucleotide.</text>
</comment>
<dbReference type="GO" id="GO:0002131">
    <property type="term" value="P:wobble position cytosine ribose methylation"/>
    <property type="evidence" value="ECO:0007669"/>
    <property type="project" value="TreeGrafter"/>
</dbReference>
<feature type="binding site" evidence="6 7">
    <location>
        <position position="130"/>
    </location>
    <ligand>
        <name>S-adenosyl-L-methionine</name>
        <dbReference type="ChEBI" id="CHEBI:59789"/>
    </ligand>
</feature>
<keyword evidence="3 6" id="KW-0808">Transferase</keyword>
<evidence type="ECO:0000256" key="5">
    <source>
        <dbReference type="ARBA" id="ARBA00022694"/>
    </source>
</evidence>
<dbReference type="GO" id="GO:0002132">
    <property type="term" value="P:wobble position uridine ribose methylation"/>
    <property type="evidence" value="ECO:0007669"/>
    <property type="project" value="TreeGrafter"/>
</dbReference>
<evidence type="ECO:0000256" key="3">
    <source>
        <dbReference type="ARBA" id="ARBA00022679"/>
    </source>
</evidence>
<dbReference type="PANTHER" id="PTHR42971:SF1">
    <property type="entry name" value="TRNA (CYTIDINE(34)-2'-O)-METHYLTRANSFERASE"/>
    <property type="match status" value="1"/>
</dbReference>
<name>A0A4R1F524_9GAMM</name>
<dbReference type="Gene3D" id="3.40.1280.10">
    <property type="match status" value="1"/>
</dbReference>
<feature type="binding site" evidence="6 7">
    <location>
        <position position="78"/>
    </location>
    <ligand>
        <name>S-adenosyl-L-methionine</name>
        <dbReference type="ChEBI" id="CHEBI:59789"/>
    </ligand>
</feature>
<evidence type="ECO:0000256" key="2">
    <source>
        <dbReference type="ARBA" id="ARBA00022603"/>
    </source>
</evidence>
<dbReference type="GO" id="GO:0141102">
    <property type="term" value="F:tRNA (5-carboxymethylaminomethyluridine(34)-2'-O)-methyltransferase activity"/>
    <property type="evidence" value="ECO:0007669"/>
    <property type="project" value="RHEA"/>
</dbReference>
<keyword evidence="5 6" id="KW-0819">tRNA processing</keyword>
<dbReference type="HAMAP" id="MF_01885">
    <property type="entry name" value="tRNA_methyltr_TrmL"/>
    <property type="match status" value="1"/>
</dbReference>
<dbReference type="Pfam" id="PF00588">
    <property type="entry name" value="SpoU_methylase"/>
    <property type="match status" value="1"/>
</dbReference>
<dbReference type="SUPFAM" id="SSF75217">
    <property type="entry name" value="alpha/beta knot"/>
    <property type="match status" value="1"/>
</dbReference>
<dbReference type="OrthoDB" id="9789043at2"/>
<dbReference type="GO" id="GO:0141098">
    <property type="term" value="F:tRNA (cytidine(34)-2'-O)-methyltransferase activity"/>
    <property type="evidence" value="ECO:0007669"/>
    <property type="project" value="RHEA"/>
</dbReference>
<comment type="similarity">
    <text evidence="6">Belongs to the class IV-like SAM-binding methyltransferase superfamily. RNA methyltransferase TrmH family. TrmL subfamily.</text>
</comment>
<evidence type="ECO:0000256" key="4">
    <source>
        <dbReference type="ARBA" id="ARBA00022691"/>
    </source>
</evidence>
<dbReference type="EC" id="2.1.1.207" evidence="6"/>
<evidence type="ECO:0000256" key="7">
    <source>
        <dbReference type="PIRSR" id="PIRSR029256-1"/>
    </source>
</evidence>
<feature type="binding site" evidence="6 7">
    <location>
        <position position="100"/>
    </location>
    <ligand>
        <name>S-adenosyl-L-methionine</name>
        <dbReference type="ChEBI" id="CHEBI:59789"/>
    </ligand>
</feature>
<gene>
    <name evidence="6" type="primary">trmL</name>
    <name evidence="9" type="ORF">EV695_0814</name>
</gene>
<feature type="domain" description="tRNA/rRNA methyltransferase SpoU type" evidence="8">
    <location>
        <begin position="3"/>
        <end position="142"/>
    </location>
</feature>
<dbReference type="FunFam" id="3.40.1280.10:FF:000002">
    <property type="entry name" value="Peptidylprolyl isomerase"/>
    <property type="match status" value="1"/>
</dbReference>
<dbReference type="AlphaFoldDB" id="A0A4R1F524"/>
<dbReference type="InterPro" id="IPR001537">
    <property type="entry name" value="SpoU_MeTrfase"/>
</dbReference>
<feature type="binding site" evidence="6 7">
    <location>
        <position position="122"/>
    </location>
    <ligand>
        <name>S-adenosyl-L-methionine</name>
        <dbReference type="ChEBI" id="CHEBI:59789"/>
    </ligand>
</feature>
<reference evidence="9 10" key="1">
    <citation type="submission" date="2019-03" db="EMBL/GenBank/DDBJ databases">
        <title>Genomic Encyclopedia of Type Strains, Phase IV (KMG-IV): sequencing the most valuable type-strain genomes for metagenomic binning, comparative biology and taxonomic classification.</title>
        <authorList>
            <person name="Goeker M."/>
        </authorList>
    </citation>
    <scope>NUCLEOTIDE SEQUENCE [LARGE SCALE GENOMIC DNA]</scope>
    <source>
        <strain evidence="9 10">DSM 24830</strain>
    </source>
</reference>
<dbReference type="GO" id="GO:0005737">
    <property type="term" value="C:cytoplasm"/>
    <property type="evidence" value="ECO:0007669"/>
    <property type="project" value="UniProtKB-SubCell"/>
</dbReference>
<evidence type="ECO:0000256" key="6">
    <source>
        <dbReference type="HAMAP-Rule" id="MF_01885"/>
    </source>
</evidence>
<dbReference type="GO" id="GO:0042802">
    <property type="term" value="F:identical protein binding"/>
    <property type="evidence" value="ECO:0007669"/>
    <property type="project" value="UniProtKB-ARBA"/>
</dbReference>
<dbReference type="PANTHER" id="PTHR42971">
    <property type="entry name" value="TRNA (CYTIDINE(34)-2'-O)-METHYLTRANSFERASE"/>
    <property type="match status" value="1"/>
</dbReference>
<comment type="catalytic activity">
    <reaction evidence="6">
        <text>cytidine(34) in tRNA + S-adenosyl-L-methionine = 2'-O-methylcytidine(34) in tRNA + S-adenosyl-L-homocysteine + H(+)</text>
        <dbReference type="Rhea" id="RHEA:43084"/>
        <dbReference type="Rhea" id="RHEA-COMP:10331"/>
        <dbReference type="Rhea" id="RHEA-COMP:10332"/>
        <dbReference type="ChEBI" id="CHEBI:15378"/>
        <dbReference type="ChEBI" id="CHEBI:57856"/>
        <dbReference type="ChEBI" id="CHEBI:59789"/>
        <dbReference type="ChEBI" id="CHEBI:74495"/>
        <dbReference type="ChEBI" id="CHEBI:82748"/>
        <dbReference type="EC" id="2.1.1.207"/>
    </reaction>
</comment>
<keyword evidence="10" id="KW-1185">Reference proteome</keyword>
<comment type="catalytic activity">
    <reaction evidence="6">
        <text>5-carboxymethylaminomethyluridine(34) in tRNA(Leu) + S-adenosyl-L-methionine = 5-carboxymethylaminomethyl-2'-O-methyluridine(34) in tRNA(Leu) + S-adenosyl-L-homocysteine + H(+)</text>
        <dbReference type="Rhea" id="RHEA:43088"/>
        <dbReference type="Rhea" id="RHEA-COMP:10333"/>
        <dbReference type="Rhea" id="RHEA-COMP:10334"/>
        <dbReference type="ChEBI" id="CHEBI:15378"/>
        <dbReference type="ChEBI" id="CHEBI:57856"/>
        <dbReference type="ChEBI" id="CHEBI:59789"/>
        <dbReference type="ChEBI" id="CHEBI:74508"/>
        <dbReference type="ChEBI" id="CHEBI:74511"/>
        <dbReference type="EC" id="2.1.1.207"/>
    </reaction>
</comment>
<proteinExistence type="inferred from homology"/>
<dbReference type="RefSeq" id="WP_131904617.1">
    <property type="nucleotide sequence ID" value="NZ_BAAAFU010000008.1"/>
</dbReference>
<evidence type="ECO:0000259" key="8">
    <source>
        <dbReference type="Pfam" id="PF00588"/>
    </source>
</evidence>
<keyword evidence="4 6" id="KW-0949">S-adenosyl-L-methionine</keyword>
<comment type="caution">
    <text evidence="9">The sequence shown here is derived from an EMBL/GenBank/DDBJ whole genome shotgun (WGS) entry which is preliminary data.</text>
</comment>
<sequence length="154" mass="17462">MIDIALFEPEIPPNTGNIMRLCANTGSRLHLIHPLGFDLDEKKLRRAGMDYRDMATIQEHENYQSFLDFIGDRPVFALTTKGKTTYTDAKLVADSILLFGPETRGLPDEVLKTFTEENKLRLPMLKESRSLNLSNTVAIVTYEALRQNNFESLG</sequence>
<dbReference type="InterPro" id="IPR016914">
    <property type="entry name" value="TrmL"/>
</dbReference>